<evidence type="ECO:0000313" key="5">
    <source>
        <dbReference type="Proteomes" id="UP001153292"/>
    </source>
</evidence>
<accession>A0ABN8AX64</accession>
<proteinExistence type="predicted"/>
<protein>
    <recommendedName>
        <fullName evidence="3">Rap-GAP domain-containing protein</fullName>
    </recommendedName>
</protein>
<feature type="domain" description="Rap-GAP" evidence="3">
    <location>
        <begin position="129"/>
        <end position="345"/>
    </location>
</feature>
<dbReference type="Proteomes" id="UP001153292">
    <property type="component" value="Chromosome 18"/>
</dbReference>
<dbReference type="Gene3D" id="6.10.140.210">
    <property type="match status" value="1"/>
</dbReference>
<evidence type="ECO:0000259" key="3">
    <source>
        <dbReference type="PROSITE" id="PS50085"/>
    </source>
</evidence>
<keyword evidence="1" id="KW-0343">GTPase activation</keyword>
<sequence>MKRRMARNQSLGPNREPPNRRPGGTTSTQMTPPSITGGSFLERYQEHINLVGFDENLGPVVMSLKNEHVAGQDHTRILLRLRTETMHGLIPTARSSITPSPLKMAKMLNEQVNVDNFMAVMCLNASQLIATYDEHVLVNSFKFGVLYQKYGQTTEEELFGNNETSPAFDEFLEMLGQKIKLKDHKGYRGGLDIMNGHTGTEAVYEQYYNREIMFHVAPLLPHTAGDAQQLQRKRHVGNDIVAIVFQEKATPFTPDMIASHFLHAFIVVTPVEAAGGETRYKVAVTARVDVPFFGPTLPQPPVFRKGRELKEFLLTKLINAENACYKAEKFAQLELRTRASLLMNLAEELKSKTVEFLGTGTRIEPGAVSPQPEGTPKQEGPGARFIDTVKKALISKVRSPSVDTNLSSDSSKNVINKNKISAYESHTPNKIDEGLRYYSITDKSVSYYPRSAVYVDSDTGLESMSSAEAGANTRGEPLAVPRADADQLRQEVCRLKNDKLDLLKQNITWQNEIKCLREREMALQAELTVAAREVRRLREQYAAGTTIPPPSSHDSTA</sequence>
<name>A0ABN8AX64_CHISP</name>
<evidence type="ECO:0000313" key="4">
    <source>
        <dbReference type="EMBL" id="CAH0400848.1"/>
    </source>
</evidence>
<dbReference type="InterPro" id="IPR000331">
    <property type="entry name" value="Rap/Ran_GAP_dom"/>
</dbReference>
<dbReference type="EMBL" id="OU963911">
    <property type="protein sequence ID" value="CAH0400848.1"/>
    <property type="molecule type" value="Genomic_DNA"/>
</dbReference>
<evidence type="ECO:0000256" key="2">
    <source>
        <dbReference type="SAM" id="MobiDB-lite"/>
    </source>
</evidence>
<dbReference type="InterPro" id="IPR035974">
    <property type="entry name" value="Rap/Ran-GAP_sf"/>
</dbReference>
<organism evidence="4 5">
    <name type="scientific">Chilo suppressalis</name>
    <name type="common">Asiatic rice borer moth</name>
    <dbReference type="NCBI Taxonomy" id="168631"/>
    <lineage>
        <taxon>Eukaryota</taxon>
        <taxon>Metazoa</taxon>
        <taxon>Ecdysozoa</taxon>
        <taxon>Arthropoda</taxon>
        <taxon>Hexapoda</taxon>
        <taxon>Insecta</taxon>
        <taxon>Pterygota</taxon>
        <taxon>Neoptera</taxon>
        <taxon>Endopterygota</taxon>
        <taxon>Lepidoptera</taxon>
        <taxon>Glossata</taxon>
        <taxon>Ditrysia</taxon>
        <taxon>Pyraloidea</taxon>
        <taxon>Crambidae</taxon>
        <taxon>Crambinae</taxon>
        <taxon>Chilo</taxon>
    </lineage>
</organism>
<feature type="region of interest" description="Disordered" evidence="2">
    <location>
        <begin position="362"/>
        <end position="382"/>
    </location>
</feature>
<keyword evidence="5" id="KW-1185">Reference proteome</keyword>
<dbReference type="PANTHER" id="PTHR15711">
    <property type="entry name" value="RAP GTPASE-ACTIVATING PROTEIN"/>
    <property type="match status" value="1"/>
</dbReference>
<dbReference type="PANTHER" id="PTHR15711:SF32">
    <property type="entry name" value="RAP GTPASE ACTIVATING PROTEIN 1, ISOFORM H"/>
    <property type="match status" value="1"/>
</dbReference>
<gene>
    <name evidence="4" type="ORF">CHILSU_LOCUS4050</name>
</gene>
<dbReference type="PROSITE" id="PS50085">
    <property type="entry name" value="RAPGAP"/>
    <property type="match status" value="1"/>
</dbReference>
<evidence type="ECO:0000256" key="1">
    <source>
        <dbReference type="ARBA" id="ARBA00022468"/>
    </source>
</evidence>
<dbReference type="Pfam" id="PF21022">
    <property type="entry name" value="Rap-GAP_dimer"/>
    <property type="match status" value="1"/>
</dbReference>
<reference evidence="4" key="1">
    <citation type="submission" date="2021-12" db="EMBL/GenBank/DDBJ databases">
        <authorList>
            <person name="King R."/>
        </authorList>
    </citation>
    <scope>NUCLEOTIDE SEQUENCE</scope>
</reference>
<dbReference type="InterPro" id="IPR050989">
    <property type="entry name" value="Rap1_Ran_GAP"/>
</dbReference>
<dbReference type="Pfam" id="PF02145">
    <property type="entry name" value="Rap_GAP"/>
    <property type="match status" value="1"/>
</dbReference>
<dbReference type="Gene3D" id="3.40.50.11210">
    <property type="entry name" value="Rap/Ran-GAP"/>
    <property type="match status" value="1"/>
</dbReference>
<dbReference type="SUPFAM" id="SSF111347">
    <property type="entry name" value="Rap/Ran-GAP"/>
    <property type="match status" value="1"/>
</dbReference>
<feature type="region of interest" description="Disordered" evidence="2">
    <location>
        <begin position="1"/>
        <end position="38"/>
    </location>
</feature>
<feature type="compositionally biased region" description="Polar residues" evidence="2">
    <location>
        <begin position="25"/>
        <end position="37"/>
    </location>
</feature>